<dbReference type="Gene3D" id="3.10.180.10">
    <property type="entry name" value="2,3-Dihydroxybiphenyl 1,2-Dioxygenase, domain 1"/>
    <property type="match status" value="1"/>
</dbReference>
<gene>
    <name evidence="2" type="ORF">J2800_002926</name>
</gene>
<evidence type="ECO:0000313" key="2">
    <source>
        <dbReference type="EMBL" id="MDR6532170.1"/>
    </source>
</evidence>
<dbReference type="PANTHER" id="PTHR35006">
    <property type="entry name" value="GLYOXALASE FAMILY PROTEIN (AFU_ORTHOLOGUE AFUA_5G14830)"/>
    <property type="match status" value="1"/>
</dbReference>
<organism evidence="2 3">
    <name type="scientific">Caulobacter rhizosphaerae</name>
    <dbReference type="NCBI Taxonomy" id="2010972"/>
    <lineage>
        <taxon>Bacteria</taxon>
        <taxon>Pseudomonadati</taxon>
        <taxon>Pseudomonadota</taxon>
        <taxon>Alphaproteobacteria</taxon>
        <taxon>Caulobacterales</taxon>
        <taxon>Caulobacteraceae</taxon>
        <taxon>Caulobacter</taxon>
    </lineage>
</organism>
<keyword evidence="3" id="KW-1185">Reference proteome</keyword>
<proteinExistence type="predicted"/>
<accession>A0ABU1N260</accession>
<dbReference type="PROSITE" id="PS51819">
    <property type="entry name" value="VOC"/>
    <property type="match status" value="1"/>
</dbReference>
<protein>
    <submittedName>
        <fullName evidence="2">Catechol 2,3-dioxygenase-like lactoylglutathione lyase family enzyme</fullName>
    </submittedName>
</protein>
<dbReference type="Proteomes" id="UP001262754">
    <property type="component" value="Unassembled WGS sequence"/>
</dbReference>
<dbReference type="PANTHER" id="PTHR35006:SF1">
    <property type="entry name" value="BLL2941 PROTEIN"/>
    <property type="match status" value="1"/>
</dbReference>
<dbReference type="EMBL" id="JAVDRL010000008">
    <property type="protein sequence ID" value="MDR6532170.1"/>
    <property type="molecule type" value="Genomic_DNA"/>
</dbReference>
<comment type="caution">
    <text evidence="2">The sequence shown here is derived from an EMBL/GenBank/DDBJ whole genome shotgun (WGS) entry which is preliminary data.</text>
</comment>
<name>A0ABU1N260_9CAUL</name>
<dbReference type="InterPro" id="IPR037523">
    <property type="entry name" value="VOC_core"/>
</dbReference>
<dbReference type="CDD" id="cd07262">
    <property type="entry name" value="VOC_like"/>
    <property type="match status" value="1"/>
</dbReference>
<reference evidence="2 3" key="1">
    <citation type="submission" date="2023-07" db="EMBL/GenBank/DDBJ databases">
        <title>Sorghum-associated microbial communities from plants grown in Nebraska, USA.</title>
        <authorList>
            <person name="Schachtman D."/>
        </authorList>
    </citation>
    <scope>NUCLEOTIDE SEQUENCE [LARGE SCALE GENOMIC DNA]</scope>
    <source>
        <strain evidence="2 3">DS2154</strain>
    </source>
</reference>
<evidence type="ECO:0000259" key="1">
    <source>
        <dbReference type="PROSITE" id="PS51819"/>
    </source>
</evidence>
<dbReference type="SUPFAM" id="SSF54593">
    <property type="entry name" value="Glyoxalase/Bleomycin resistance protein/Dihydroxybiphenyl dioxygenase"/>
    <property type="match status" value="1"/>
</dbReference>
<dbReference type="RefSeq" id="WP_310032577.1">
    <property type="nucleotide sequence ID" value="NZ_JAVDRL010000008.1"/>
</dbReference>
<sequence>MARASYMTVGSNRLEAAKAFYDALLGTIGMTGVYEHPSGGRLYRGKGTGLFGVLGPYDGEPACVGNGTMGGFDFESREAVDAFHAKAIELGGTCEGAPGERMPGAYFAYFRDLDGNKLCGYKFG</sequence>
<dbReference type="InterPro" id="IPR029068">
    <property type="entry name" value="Glyas_Bleomycin-R_OHBP_Dase"/>
</dbReference>
<evidence type="ECO:0000313" key="3">
    <source>
        <dbReference type="Proteomes" id="UP001262754"/>
    </source>
</evidence>
<feature type="domain" description="VOC" evidence="1">
    <location>
        <begin position="3"/>
        <end position="123"/>
    </location>
</feature>